<dbReference type="InterPro" id="IPR008030">
    <property type="entry name" value="NmrA-like"/>
</dbReference>
<accession>A0A2P5HIB8</accession>
<dbReference type="PANTHER" id="PTHR47706:SF7">
    <property type="entry name" value="CIPA-LIKE, PUTATIVE (AFU_ORTHOLOGUE AFUA_1G01630)-RELATED"/>
    <property type="match status" value="1"/>
</dbReference>
<evidence type="ECO:0000256" key="1">
    <source>
        <dbReference type="ARBA" id="ARBA00022857"/>
    </source>
</evidence>
<dbReference type="AlphaFoldDB" id="A0A2P5HIB8"/>
<dbReference type="SUPFAM" id="SSF51735">
    <property type="entry name" value="NAD(P)-binding Rossmann-fold domains"/>
    <property type="match status" value="1"/>
</dbReference>
<dbReference type="GO" id="GO:0016491">
    <property type="term" value="F:oxidoreductase activity"/>
    <property type="evidence" value="ECO:0007669"/>
    <property type="project" value="UniProtKB-KW"/>
</dbReference>
<dbReference type="InParanoid" id="A0A2P5HIB8"/>
<dbReference type="Proteomes" id="UP000094444">
    <property type="component" value="Unassembled WGS sequence"/>
</dbReference>
<name>A0A2P5HIB8_DIAHE</name>
<evidence type="ECO:0000256" key="2">
    <source>
        <dbReference type="ARBA" id="ARBA00023002"/>
    </source>
</evidence>
<dbReference type="InterPro" id="IPR051609">
    <property type="entry name" value="NmrA/Isoflavone_reductase-like"/>
</dbReference>
<sequence length="237" mass="26019">MAVQQTRKVTLVGATGNVGKHILDSLVAAGHQVNVITRPSSNTTVPENVTLHRGDYTDEAFLTTALKDQDVLIAALAFGAYEVQTPLYRAAAAARVRWIVPCEFGADPRASLNDHIALMKAKKPYRDLVEELGASSWIGVARTAAFYDDGNTKTNFTTLRRVGESLAAVLGWPEDELAKLKNDWVYFSSFYVTQREIWAAVMRATGTKESEWAVSVSDAKLQLQGIRCANANWKDEG</sequence>
<evidence type="ECO:0000313" key="5">
    <source>
        <dbReference type="Proteomes" id="UP000094444"/>
    </source>
</evidence>
<dbReference type="Pfam" id="PF05368">
    <property type="entry name" value="NmrA"/>
    <property type="match status" value="1"/>
</dbReference>
<dbReference type="PANTHER" id="PTHR47706">
    <property type="entry name" value="NMRA-LIKE FAMILY PROTEIN"/>
    <property type="match status" value="1"/>
</dbReference>
<feature type="domain" description="NmrA-like" evidence="3">
    <location>
        <begin position="6"/>
        <end position="147"/>
    </location>
</feature>
<dbReference type="InterPro" id="IPR036291">
    <property type="entry name" value="NAD(P)-bd_dom_sf"/>
</dbReference>
<proteinExistence type="predicted"/>
<organism evidence="4 5">
    <name type="scientific">Diaporthe helianthi</name>
    <dbReference type="NCBI Taxonomy" id="158607"/>
    <lineage>
        <taxon>Eukaryota</taxon>
        <taxon>Fungi</taxon>
        <taxon>Dikarya</taxon>
        <taxon>Ascomycota</taxon>
        <taxon>Pezizomycotina</taxon>
        <taxon>Sordariomycetes</taxon>
        <taxon>Sordariomycetidae</taxon>
        <taxon>Diaporthales</taxon>
        <taxon>Diaporthaceae</taxon>
        <taxon>Diaporthe</taxon>
    </lineage>
</organism>
<dbReference type="STRING" id="158607.A0A2P5HIB8"/>
<keyword evidence="2" id="KW-0560">Oxidoreductase</keyword>
<evidence type="ECO:0000259" key="3">
    <source>
        <dbReference type="Pfam" id="PF05368"/>
    </source>
</evidence>
<keyword evidence="5" id="KW-1185">Reference proteome</keyword>
<protein>
    <recommendedName>
        <fullName evidence="3">NmrA-like domain-containing protein</fullName>
    </recommendedName>
</protein>
<reference evidence="4" key="1">
    <citation type="submission" date="2017-09" db="EMBL/GenBank/DDBJ databases">
        <title>Polyketide synthases of a Diaporthe helianthi virulent isolate.</title>
        <authorList>
            <person name="Baroncelli R."/>
        </authorList>
    </citation>
    <scope>NUCLEOTIDE SEQUENCE [LARGE SCALE GENOMIC DNA]</scope>
    <source>
        <strain evidence="4">7/96</strain>
    </source>
</reference>
<gene>
    <name evidence="4" type="ORF">DHEL01_v211607</name>
</gene>
<dbReference type="Gene3D" id="3.40.50.720">
    <property type="entry name" value="NAD(P)-binding Rossmann-like Domain"/>
    <property type="match status" value="1"/>
</dbReference>
<comment type="caution">
    <text evidence="4">The sequence shown here is derived from an EMBL/GenBank/DDBJ whole genome shotgun (WGS) entry which is preliminary data.</text>
</comment>
<dbReference type="EMBL" id="MAVT02001866">
    <property type="protein sequence ID" value="POS69999.1"/>
    <property type="molecule type" value="Genomic_DNA"/>
</dbReference>
<dbReference type="OrthoDB" id="419598at2759"/>
<keyword evidence="1" id="KW-0521">NADP</keyword>
<evidence type="ECO:0000313" key="4">
    <source>
        <dbReference type="EMBL" id="POS69999.1"/>
    </source>
</evidence>